<name>A0A1H1UYW0_MUCMA</name>
<dbReference type="PROSITE" id="PS51257">
    <property type="entry name" value="PROKAR_LIPOPROTEIN"/>
    <property type="match status" value="1"/>
</dbReference>
<evidence type="ECO:0000313" key="3">
    <source>
        <dbReference type="Proteomes" id="UP000199679"/>
    </source>
</evidence>
<evidence type="ECO:0000259" key="1">
    <source>
        <dbReference type="Pfam" id="PF13628"/>
    </source>
</evidence>
<dbReference type="InterPro" id="IPR025419">
    <property type="entry name" value="DUF4142"/>
</dbReference>
<dbReference type="Pfam" id="PF13628">
    <property type="entry name" value="DUF4142"/>
    <property type="match status" value="1"/>
</dbReference>
<evidence type="ECO:0000313" key="2">
    <source>
        <dbReference type="EMBL" id="SDS77714.1"/>
    </source>
</evidence>
<dbReference type="PANTHER" id="PTHR38593:SF1">
    <property type="entry name" value="BLR2558 PROTEIN"/>
    <property type="match status" value="1"/>
</dbReference>
<dbReference type="STRING" id="652787.SAMN05216490_1792"/>
<dbReference type="AlphaFoldDB" id="A0A1H1UYW0"/>
<dbReference type="Gene3D" id="1.20.1260.10">
    <property type="match status" value="1"/>
</dbReference>
<dbReference type="RefSeq" id="WP_091371390.1">
    <property type="nucleotide sequence ID" value="NZ_LT629740.1"/>
</dbReference>
<reference evidence="2 3" key="1">
    <citation type="submission" date="2016-10" db="EMBL/GenBank/DDBJ databases">
        <authorList>
            <person name="de Groot N.N."/>
        </authorList>
    </citation>
    <scope>NUCLEOTIDE SEQUENCE [LARGE SCALE GENOMIC DNA]</scope>
    <source>
        <strain evidence="2 3">MP1X4</strain>
    </source>
</reference>
<dbReference type="Proteomes" id="UP000199679">
    <property type="component" value="Chromosome I"/>
</dbReference>
<dbReference type="PANTHER" id="PTHR38593">
    <property type="entry name" value="BLR2558 PROTEIN"/>
    <property type="match status" value="1"/>
</dbReference>
<proteinExistence type="predicted"/>
<organism evidence="2 3">
    <name type="scientific">Mucilaginibacter mallensis</name>
    <dbReference type="NCBI Taxonomy" id="652787"/>
    <lineage>
        <taxon>Bacteria</taxon>
        <taxon>Pseudomonadati</taxon>
        <taxon>Bacteroidota</taxon>
        <taxon>Sphingobacteriia</taxon>
        <taxon>Sphingobacteriales</taxon>
        <taxon>Sphingobacteriaceae</taxon>
        <taxon>Mucilaginibacter</taxon>
    </lineage>
</organism>
<dbReference type="EMBL" id="LT629740">
    <property type="protein sequence ID" value="SDS77714.1"/>
    <property type="molecule type" value="Genomic_DNA"/>
</dbReference>
<keyword evidence="3" id="KW-1185">Reference proteome</keyword>
<dbReference type="InterPro" id="IPR012347">
    <property type="entry name" value="Ferritin-like"/>
</dbReference>
<sequence>MKKLIYPVLGLAMALSLQSCIDNWKAKYYNEKTLVDDVGVSLIKNGLEGGMTEIEASQLAVKNSTNPQVVSFAQMIITDHTKADSTLKWMEYDKLMTEKDTVSGEHQEMIDSLAKKTGVAFDKAYLEMMVKDHEEAVDLFTEASDDKNQTIKTFAADNLPMLQMHLDKAKELAGAK</sequence>
<protein>
    <submittedName>
        <fullName evidence="2">Putative membrane protein</fullName>
    </submittedName>
</protein>
<dbReference type="OrthoDB" id="883203at2"/>
<gene>
    <name evidence="2" type="ORF">SAMN05216490_1792</name>
</gene>
<accession>A0A1H1UYW0</accession>
<feature type="domain" description="DUF4142" evidence="1">
    <location>
        <begin position="43"/>
        <end position="172"/>
    </location>
</feature>